<accession>A0A917TCD0</accession>
<evidence type="ECO:0000256" key="4">
    <source>
        <dbReference type="ARBA" id="ARBA00023136"/>
    </source>
</evidence>
<comment type="subcellular location">
    <subcellularLocation>
        <location evidence="1">Membrane</location>
        <topology evidence="1">Multi-pass membrane protein</topology>
    </subcellularLocation>
</comment>
<reference evidence="7" key="1">
    <citation type="journal article" date="2014" name="Int. J. Syst. Evol. Microbiol.">
        <title>Complete genome sequence of Corynebacterium casei LMG S-19264T (=DSM 44701T), isolated from a smear-ripened cheese.</title>
        <authorList>
            <consortium name="US DOE Joint Genome Institute (JGI-PGF)"/>
            <person name="Walter F."/>
            <person name="Albersmeier A."/>
            <person name="Kalinowski J."/>
            <person name="Ruckert C."/>
        </authorList>
    </citation>
    <scope>NUCLEOTIDE SEQUENCE</scope>
    <source>
        <strain evidence="7">CGMCC 4.7308</strain>
    </source>
</reference>
<name>A0A917TCD0_9ACTN</name>
<sequence length="181" mass="17623">MAPTTGCFLAACLLLAGAGLLKLARPASTTRALADLALPGDRRLARPAVARVLGLGELAVAFFAAWHGGRLGAGLVAAAFVAFAAVVIRLRRAGSGAACGCLGRDDTPASGQHAAVDLLFAGLAGVGLALPPTGLAAGGAAPGVLAAGAVLAALGYLLFAAVPPLQAARRKVLDAATGEAR</sequence>
<dbReference type="GO" id="GO:0016020">
    <property type="term" value="C:membrane"/>
    <property type="evidence" value="ECO:0007669"/>
    <property type="project" value="UniProtKB-SubCell"/>
</dbReference>
<dbReference type="AlphaFoldDB" id="A0A917TCD0"/>
<feature type="transmembrane region" description="Helical" evidence="5">
    <location>
        <begin position="140"/>
        <end position="162"/>
    </location>
</feature>
<dbReference type="Proteomes" id="UP000655208">
    <property type="component" value="Unassembled WGS sequence"/>
</dbReference>
<dbReference type="Pfam" id="PF07291">
    <property type="entry name" value="MauE"/>
    <property type="match status" value="1"/>
</dbReference>
<keyword evidence="4 5" id="KW-0472">Membrane</keyword>
<evidence type="ECO:0000256" key="3">
    <source>
        <dbReference type="ARBA" id="ARBA00022989"/>
    </source>
</evidence>
<organism evidence="7 8">
    <name type="scientific">Nakamurella endophytica</name>
    <dbReference type="NCBI Taxonomy" id="1748367"/>
    <lineage>
        <taxon>Bacteria</taxon>
        <taxon>Bacillati</taxon>
        <taxon>Actinomycetota</taxon>
        <taxon>Actinomycetes</taxon>
        <taxon>Nakamurellales</taxon>
        <taxon>Nakamurellaceae</taxon>
        <taxon>Nakamurella</taxon>
    </lineage>
</organism>
<keyword evidence="8" id="KW-1185">Reference proteome</keyword>
<feature type="domain" description="Methylamine utilisation protein MauE" evidence="6">
    <location>
        <begin position="7"/>
        <end position="129"/>
    </location>
</feature>
<evidence type="ECO:0000313" key="8">
    <source>
        <dbReference type="Proteomes" id="UP000655208"/>
    </source>
</evidence>
<comment type="caution">
    <text evidence="7">The sequence shown here is derived from an EMBL/GenBank/DDBJ whole genome shotgun (WGS) entry which is preliminary data.</text>
</comment>
<proteinExistence type="predicted"/>
<gene>
    <name evidence="7" type="ORF">GCM10011594_43140</name>
</gene>
<protein>
    <recommendedName>
        <fullName evidence="6">Methylamine utilisation protein MauE domain-containing protein</fullName>
    </recommendedName>
</protein>
<dbReference type="EMBL" id="BMNA01000020">
    <property type="protein sequence ID" value="GGM18433.1"/>
    <property type="molecule type" value="Genomic_DNA"/>
</dbReference>
<keyword evidence="3 5" id="KW-1133">Transmembrane helix</keyword>
<feature type="transmembrane region" description="Helical" evidence="5">
    <location>
        <begin position="58"/>
        <end position="88"/>
    </location>
</feature>
<keyword evidence="2 5" id="KW-0812">Transmembrane</keyword>
<evidence type="ECO:0000256" key="1">
    <source>
        <dbReference type="ARBA" id="ARBA00004141"/>
    </source>
</evidence>
<dbReference type="InterPro" id="IPR009908">
    <property type="entry name" value="Methylamine_util_MauE"/>
</dbReference>
<dbReference type="RefSeq" id="WP_188944929.1">
    <property type="nucleotide sequence ID" value="NZ_BMNA01000020.1"/>
</dbReference>
<evidence type="ECO:0000313" key="7">
    <source>
        <dbReference type="EMBL" id="GGM18433.1"/>
    </source>
</evidence>
<evidence type="ECO:0000256" key="2">
    <source>
        <dbReference type="ARBA" id="ARBA00022692"/>
    </source>
</evidence>
<reference evidence="7" key="2">
    <citation type="submission" date="2020-09" db="EMBL/GenBank/DDBJ databases">
        <authorList>
            <person name="Sun Q."/>
            <person name="Zhou Y."/>
        </authorList>
    </citation>
    <scope>NUCLEOTIDE SEQUENCE</scope>
    <source>
        <strain evidence="7">CGMCC 4.7308</strain>
    </source>
</reference>
<evidence type="ECO:0000259" key="6">
    <source>
        <dbReference type="Pfam" id="PF07291"/>
    </source>
</evidence>
<evidence type="ECO:0000256" key="5">
    <source>
        <dbReference type="SAM" id="Phobius"/>
    </source>
</evidence>
<dbReference type="GO" id="GO:0030416">
    <property type="term" value="P:methylamine metabolic process"/>
    <property type="evidence" value="ECO:0007669"/>
    <property type="project" value="InterPro"/>
</dbReference>
<feature type="transmembrane region" description="Helical" evidence="5">
    <location>
        <begin position="114"/>
        <end position="134"/>
    </location>
</feature>